<keyword evidence="4" id="KW-0560">Oxidoreductase</keyword>
<evidence type="ECO:0000256" key="5">
    <source>
        <dbReference type="ARBA" id="ARBA00023033"/>
    </source>
</evidence>
<evidence type="ECO:0000256" key="1">
    <source>
        <dbReference type="ARBA" id="ARBA00001974"/>
    </source>
</evidence>
<dbReference type="InterPro" id="IPR002938">
    <property type="entry name" value="FAD-bd"/>
</dbReference>
<comment type="cofactor">
    <cofactor evidence="1">
        <name>FAD</name>
        <dbReference type="ChEBI" id="CHEBI:57692"/>
    </cofactor>
</comment>
<feature type="domain" description="FAD-binding" evidence="6">
    <location>
        <begin position="12"/>
        <end position="336"/>
    </location>
</feature>
<dbReference type="InterPro" id="IPR050493">
    <property type="entry name" value="FAD-dep_Monooxygenase_BioMet"/>
</dbReference>
<dbReference type="PRINTS" id="PR00420">
    <property type="entry name" value="RNGMNOXGNASE"/>
</dbReference>
<evidence type="ECO:0000313" key="7">
    <source>
        <dbReference type="EMBL" id="MBY9075969.1"/>
    </source>
</evidence>
<keyword evidence="8" id="KW-1185">Reference proteome</keyword>
<protein>
    <submittedName>
        <fullName evidence="7">FAD-dependent oxidoreductase</fullName>
    </submittedName>
</protein>
<dbReference type="Proteomes" id="UP000754710">
    <property type="component" value="Unassembled WGS sequence"/>
</dbReference>
<proteinExistence type="predicted"/>
<keyword evidence="3" id="KW-0274">FAD</keyword>
<dbReference type="RefSeq" id="WP_221025658.1">
    <property type="nucleotide sequence ID" value="NZ_JAIEZQ010000002.1"/>
</dbReference>
<dbReference type="PANTHER" id="PTHR13789">
    <property type="entry name" value="MONOOXYGENASE"/>
    <property type="match status" value="1"/>
</dbReference>
<dbReference type="EMBL" id="JAIEZQ010000002">
    <property type="protein sequence ID" value="MBY9075969.1"/>
    <property type="molecule type" value="Genomic_DNA"/>
</dbReference>
<evidence type="ECO:0000256" key="2">
    <source>
        <dbReference type="ARBA" id="ARBA00022630"/>
    </source>
</evidence>
<keyword evidence="2" id="KW-0285">Flavoprotein</keyword>
<organism evidence="7 8">
    <name type="scientific">Nocardioides jiangsuensis</name>
    <dbReference type="NCBI Taxonomy" id="2866161"/>
    <lineage>
        <taxon>Bacteria</taxon>
        <taxon>Bacillati</taxon>
        <taxon>Actinomycetota</taxon>
        <taxon>Actinomycetes</taxon>
        <taxon>Propionibacteriales</taxon>
        <taxon>Nocardioidaceae</taxon>
        <taxon>Nocardioides</taxon>
    </lineage>
</organism>
<evidence type="ECO:0000256" key="4">
    <source>
        <dbReference type="ARBA" id="ARBA00023002"/>
    </source>
</evidence>
<evidence type="ECO:0000256" key="3">
    <source>
        <dbReference type="ARBA" id="ARBA00022827"/>
    </source>
</evidence>
<dbReference type="Gene3D" id="3.50.50.60">
    <property type="entry name" value="FAD/NAD(P)-binding domain"/>
    <property type="match status" value="1"/>
</dbReference>
<dbReference type="Pfam" id="PF01494">
    <property type="entry name" value="FAD_binding_3"/>
    <property type="match status" value="1"/>
</dbReference>
<dbReference type="InterPro" id="IPR036188">
    <property type="entry name" value="FAD/NAD-bd_sf"/>
</dbReference>
<dbReference type="SUPFAM" id="SSF54373">
    <property type="entry name" value="FAD-linked reductases, C-terminal domain"/>
    <property type="match status" value="1"/>
</dbReference>
<sequence length="437" mass="48529">MNTQNQHTGQPDVIVVGGGIGGLSAAYALARKGLNVRVLERAKEFGEVGAGMQIAPNCTRILHEYGLLDEAKQLGVLPESIVMKDAVDSSELTRLDLKDLEQKYGFPYMVIHRSDLHGIFLRACRRAGVELLTDQVAVDFQNSGRGARVTFEDGHVEEAGVVIAADGLHSVARKLLVDDQPVNSAYVAYRGAMPIEQVRDNDISETDVVLYVGPQCHFVQYPLRGGAMFNQVAVFESPKAMAGEDDWGTPDELDAAFEGTCSQVQQGLPLMWRDKWWRMFDRDPIMNWVHGRIALLGDAAHPPLQYMAQGAIMAIEDGWVLAEHVGRQLATGAGVADLDWAVALSAYNAVRPEHCRRVLTTGRVWGELWHLDGIQRLQRNAIMRARDTYDYTFTEWIYGNTALFPDDEPPMYPTIPLDSVEVAEEQAQEPRELVTVE</sequence>
<dbReference type="PANTHER" id="PTHR13789:SF318">
    <property type="entry name" value="GERANYLGERANYL DIPHOSPHATE REDUCTASE"/>
    <property type="match status" value="1"/>
</dbReference>
<name>A0ABS7RNE3_9ACTN</name>
<comment type="caution">
    <text evidence="7">The sequence shown here is derived from an EMBL/GenBank/DDBJ whole genome shotgun (WGS) entry which is preliminary data.</text>
</comment>
<evidence type="ECO:0000313" key="8">
    <source>
        <dbReference type="Proteomes" id="UP000754710"/>
    </source>
</evidence>
<reference evidence="7 8" key="1">
    <citation type="submission" date="2021-08" db="EMBL/GenBank/DDBJ databases">
        <title>Nocardioides bacterium WL0053 sp. nov., isolated from the sediment.</title>
        <authorList>
            <person name="Wang L."/>
            <person name="Zhang D."/>
            <person name="Zhang A."/>
        </authorList>
    </citation>
    <scope>NUCLEOTIDE SEQUENCE [LARGE SCALE GENOMIC DNA]</scope>
    <source>
        <strain evidence="7 8">WL0053</strain>
    </source>
</reference>
<keyword evidence="5" id="KW-0503">Monooxygenase</keyword>
<evidence type="ECO:0000259" key="6">
    <source>
        <dbReference type="Pfam" id="PF01494"/>
    </source>
</evidence>
<dbReference type="SUPFAM" id="SSF51905">
    <property type="entry name" value="FAD/NAD(P)-binding domain"/>
    <property type="match status" value="1"/>
</dbReference>
<gene>
    <name evidence="7" type="ORF">K1X13_14135</name>
</gene>
<accession>A0ABS7RNE3</accession>